<reference evidence="7" key="1">
    <citation type="submission" date="2020-07" db="EMBL/GenBank/DDBJ databases">
        <title>Huge and variable diversity of episymbiotic CPR bacteria and DPANN archaea in groundwater ecosystems.</title>
        <authorList>
            <person name="He C.Y."/>
            <person name="Keren R."/>
            <person name="Whittaker M."/>
            <person name="Farag I.F."/>
            <person name="Doudna J."/>
            <person name="Cate J.H.D."/>
            <person name="Banfield J.F."/>
        </authorList>
    </citation>
    <scope>NUCLEOTIDE SEQUENCE</scope>
    <source>
        <strain evidence="7">NC_groundwater_672_Ag_B-0.1um_62_36</strain>
    </source>
</reference>
<comment type="cofactor">
    <cofactor evidence="6">
        <name>hybrid [4Fe-2O-2S] cluster</name>
        <dbReference type="ChEBI" id="CHEBI:60519"/>
    </cofactor>
    <text evidence="6">Binds 1 hybrid [4Fe-2O-2S] cluster.</text>
</comment>
<dbReference type="EC" id="1.7.99.1" evidence="6"/>
<feature type="binding site" evidence="6">
    <location>
        <position position="337"/>
    </location>
    <ligand>
        <name>hybrid [4Fe-2O-2S] cluster</name>
        <dbReference type="ChEBI" id="CHEBI:60519"/>
    </ligand>
</feature>
<feature type="modified residue" description="Cysteine persulfide" evidence="6">
    <location>
        <position position="284"/>
    </location>
</feature>
<feature type="binding site" evidence="6">
    <location>
        <position position="371"/>
    </location>
    <ligand>
        <name>hybrid [4Fe-2O-2S] cluster</name>
        <dbReference type="ChEBI" id="CHEBI:60519"/>
    </ligand>
</feature>
<dbReference type="GO" id="GO:0005737">
    <property type="term" value="C:cytoplasm"/>
    <property type="evidence" value="ECO:0007669"/>
    <property type="project" value="UniProtKB-SubCell"/>
</dbReference>
<evidence type="ECO:0000313" key="7">
    <source>
        <dbReference type="EMBL" id="MBI2877476.1"/>
    </source>
</evidence>
<keyword evidence="5 6" id="KW-0411">Iron-sulfur</keyword>
<evidence type="ECO:0000256" key="2">
    <source>
        <dbReference type="ARBA" id="ARBA00022723"/>
    </source>
</evidence>
<dbReference type="InterPro" id="IPR004137">
    <property type="entry name" value="HCP/CODH"/>
</dbReference>
<dbReference type="SUPFAM" id="SSF56821">
    <property type="entry name" value="Prismane protein-like"/>
    <property type="match status" value="1"/>
</dbReference>
<dbReference type="Proteomes" id="UP000769766">
    <property type="component" value="Unassembled WGS sequence"/>
</dbReference>
<dbReference type="Gene3D" id="1.20.1270.20">
    <property type="match status" value="1"/>
</dbReference>
<feature type="binding site" evidence="6">
    <location>
        <position position="198"/>
    </location>
    <ligand>
        <name>hybrid [4Fe-2O-2S] cluster</name>
        <dbReference type="ChEBI" id="CHEBI:60519"/>
    </ligand>
</feature>
<gene>
    <name evidence="6 7" type="primary">hcp</name>
    <name evidence="7" type="synonym">priS</name>
    <name evidence="7" type="ORF">HYY20_11390</name>
</gene>
<dbReference type="InterPro" id="IPR010048">
    <property type="entry name" value="Hydroxylam_reduct"/>
</dbReference>
<dbReference type="Gene3D" id="3.40.50.2030">
    <property type="match status" value="2"/>
</dbReference>
<feature type="binding site" evidence="6">
    <location>
        <position position="130"/>
    </location>
    <ligand>
        <name>hybrid [4Fe-2O-2S] cluster</name>
        <dbReference type="ChEBI" id="CHEBI:60519"/>
    </ligand>
</feature>
<feature type="binding site" evidence="6">
    <location>
        <position position="373"/>
    </location>
    <ligand>
        <name>hybrid [4Fe-2O-2S] cluster</name>
        <dbReference type="ChEBI" id="CHEBI:60519"/>
    </ligand>
</feature>
<dbReference type="GO" id="GO:0042542">
    <property type="term" value="P:response to hydrogen peroxide"/>
    <property type="evidence" value="ECO:0007669"/>
    <property type="project" value="TreeGrafter"/>
</dbReference>
<name>A0A932CQV9_UNCTE</name>
<comment type="subcellular location">
    <subcellularLocation>
        <location evidence="6">Cytoplasm</location>
    </subcellularLocation>
</comment>
<keyword evidence="4 6" id="KW-0408">Iron</keyword>
<dbReference type="AlphaFoldDB" id="A0A932CQV9"/>
<feature type="binding site" evidence="6">
    <location>
        <position position="154"/>
    </location>
    <ligand>
        <name>hybrid [4Fe-2O-2S] cluster</name>
        <dbReference type="ChEBI" id="CHEBI:60519"/>
    </ligand>
</feature>
<keyword evidence="2 6" id="KW-0479">Metal-binding</keyword>
<comment type="caution">
    <text evidence="7">The sequence shown here is derived from an EMBL/GenBank/DDBJ whole genome shotgun (WGS) entry which is preliminary data.</text>
</comment>
<feature type="binding site" evidence="6">
    <location>
        <position position="6"/>
    </location>
    <ligand>
        <name>[4Fe-4S] cluster</name>
        <dbReference type="ChEBI" id="CHEBI:49883"/>
    </ligand>
</feature>
<dbReference type="PANTHER" id="PTHR30109">
    <property type="entry name" value="HYDROXYLAMINE REDUCTASE"/>
    <property type="match status" value="1"/>
</dbReference>
<comment type="function">
    <text evidence="6">Catalyzes the reduction of hydroxylamine to form NH(3) and H(2)O.</text>
</comment>
<feature type="binding site" evidence="6">
    <location>
        <position position="312"/>
    </location>
    <ligand>
        <name>hybrid [4Fe-2O-2S] cluster</name>
        <dbReference type="ChEBI" id="CHEBI:60519"/>
    </ligand>
</feature>
<dbReference type="NCBIfam" id="NF003658">
    <property type="entry name" value="PRK05290.1"/>
    <property type="match status" value="1"/>
</dbReference>
<dbReference type="GO" id="GO:0051539">
    <property type="term" value="F:4 iron, 4 sulfur cluster binding"/>
    <property type="evidence" value="ECO:0007669"/>
    <property type="project" value="UniProtKB-KW"/>
</dbReference>
<protein>
    <recommendedName>
        <fullName evidence="6">Hydroxylamine reductase</fullName>
        <ecNumber evidence="6">1.7.99.1</ecNumber>
    </recommendedName>
    <alternativeName>
        <fullName evidence="6">Hybrid-cluster protein</fullName>
        <shortName evidence="6">HCP</shortName>
    </alternativeName>
    <alternativeName>
        <fullName evidence="6">Prismane protein</fullName>
    </alternativeName>
</protein>
<feature type="binding site" evidence="6">
    <location>
        <position position="15"/>
    </location>
    <ligand>
        <name>[4Fe-4S] cluster</name>
        <dbReference type="ChEBI" id="CHEBI:49883"/>
    </ligand>
</feature>
<accession>A0A932CQV9</accession>
<comment type="catalytic activity">
    <reaction evidence="6">
        <text>A + NH4(+) + H2O = hydroxylamine + AH2 + H(+)</text>
        <dbReference type="Rhea" id="RHEA:22052"/>
        <dbReference type="ChEBI" id="CHEBI:13193"/>
        <dbReference type="ChEBI" id="CHEBI:15377"/>
        <dbReference type="ChEBI" id="CHEBI:15378"/>
        <dbReference type="ChEBI" id="CHEBI:15429"/>
        <dbReference type="ChEBI" id="CHEBI:17499"/>
        <dbReference type="ChEBI" id="CHEBI:28938"/>
        <dbReference type="EC" id="1.7.99.1"/>
    </reaction>
</comment>
<dbReference type="Pfam" id="PF03063">
    <property type="entry name" value="Prismane"/>
    <property type="match status" value="1"/>
</dbReference>
<keyword evidence="3 6" id="KW-0560">Oxidoreductase</keyword>
<dbReference type="HAMAP" id="MF_00069">
    <property type="entry name" value="Hydroxylam_reduct"/>
    <property type="match status" value="1"/>
</dbReference>
<feature type="binding site" evidence="6">
    <location>
        <position position="22"/>
    </location>
    <ligand>
        <name>[4Fe-4S] cluster</name>
        <dbReference type="ChEBI" id="CHEBI:49883"/>
    </ligand>
</feature>
<sequence>MFCNQCEQTARGTGCTGPTGVCGKNEDIQSLQETLLYGLKGIAAYGYHARQLGARDEEVDAFLYEGLFSTLTNVEFDLNRYVELALRCGQMNLKVMEILDKANTERFGNPVPTPVSTGLKAGRAIVVTGHDLLDLYELLQQTQGTGINVYTHSEMLPAHAYPELKKFPHLVGNYGGAWQLQKNEFEAFGGAILATTNCVLIPKESYQNRLFTCGIAGVPGATHIAGRDFTSLIEKARSLPPLAEQPGGTLTTGFHHTAILGIAGLVIDAIKAGKIRHFFLIGGCDGAKVGRNYYTEFAQKVPKDCVILTLACGKYRFNHLDFGTIDGIPRLIDIGQCNNAYSAVQVAVALANAFNCGVNDLPLSLILSWFEQKAVSILLTLLSLNVKGIRVGPTPPAVITPNVLQVLQDNFDLKLITTPDEDLKAILG</sequence>
<dbReference type="InterPro" id="IPR016100">
    <property type="entry name" value="Prismane_a-bundle"/>
</dbReference>
<keyword evidence="6" id="KW-0004">4Fe-4S</keyword>
<dbReference type="InterPro" id="IPR011254">
    <property type="entry name" value="Prismane-like_sf"/>
</dbReference>
<evidence type="ECO:0000313" key="8">
    <source>
        <dbReference type="Proteomes" id="UP000769766"/>
    </source>
</evidence>
<feature type="binding site" description="via persulfide group" evidence="6">
    <location>
        <position position="284"/>
    </location>
    <ligand>
        <name>hybrid [4Fe-2O-2S] cluster</name>
        <dbReference type="ChEBI" id="CHEBI:60519"/>
    </ligand>
</feature>
<comment type="similarity">
    <text evidence="6">Belongs to the HCP family.</text>
</comment>
<dbReference type="GO" id="GO:0046872">
    <property type="term" value="F:metal ion binding"/>
    <property type="evidence" value="ECO:0007669"/>
    <property type="project" value="UniProtKB-KW"/>
</dbReference>
<organism evidence="7 8">
    <name type="scientific">Tectimicrobiota bacterium</name>
    <dbReference type="NCBI Taxonomy" id="2528274"/>
    <lineage>
        <taxon>Bacteria</taxon>
        <taxon>Pseudomonadati</taxon>
        <taxon>Nitrospinota/Tectimicrobiota group</taxon>
        <taxon>Candidatus Tectimicrobiota</taxon>
    </lineage>
</organism>
<dbReference type="FunFam" id="3.40.50.2030:FF:000001">
    <property type="entry name" value="Hydroxylamine reductase"/>
    <property type="match status" value="1"/>
</dbReference>
<evidence type="ECO:0000256" key="3">
    <source>
        <dbReference type="ARBA" id="ARBA00023002"/>
    </source>
</evidence>
<evidence type="ECO:0000256" key="1">
    <source>
        <dbReference type="ARBA" id="ARBA00022490"/>
    </source>
</evidence>
<dbReference type="PANTHER" id="PTHR30109:SF0">
    <property type="entry name" value="HYDROXYLAMINE REDUCTASE"/>
    <property type="match status" value="1"/>
</dbReference>
<evidence type="ECO:0000256" key="6">
    <source>
        <dbReference type="HAMAP-Rule" id="MF_00069"/>
    </source>
</evidence>
<keyword evidence="1 6" id="KW-0963">Cytoplasm</keyword>
<dbReference type="CDD" id="cd01914">
    <property type="entry name" value="HCP"/>
    <property type="match status" value="1"/>
</dbReference>
<dbReference type="EMBL" id="JACPRF010000347">
    <property type="protein sequence ID" value="MBI2877476.1"/>
    <property type="molecule type" value="Genomic_DNA"/>
</dbReference>
<dbReference type="GO" id="GO:0050418">
    <property type="term" value="F:hydroxylamine reductase activity"/>
    <property type="evidence" value="ECO:0007669"/>
    <property type="project" value="UniProtKB-UniRule"/>
</dbReference>
<dbReference type="InterPro" id="IPR016099">
    <property type="entry name" value="Prismane-like_a/b-sand"/>
</dbReference>
<evidence type="ECO:0000256" key="5">
    <source>
        <dbReference type="ARBA" id="ARBA00023014"/>
    </source>
</evidence>
<evidence type="ECO:0000256" key="4">
    <source>
        <dbReference type="ARBA" id="ARBA00023004"/>
    </source>
</evidence>
<dbReference type="GO" id="GO:0004601">
    <property type="term" value="F:peroxidase activity"/>
    <property type="evidence" value="ECO:0007669"/>
    <property type="project" value="TreeGrafter"/>
</dbReference>
<dbReference type="NCBIfam" id="TIGR01703">
    <property type="entry name" value="hybrid_clust"/>
    <property type="match status" value="1"/>
</dbReference>
<comment type="cofactor">
    <cofactor evidence="6">
        <name>[4Fe-4S] cluster</name>
        <dbReference type="ChEBI" id="CHEBI:49883"/>
    </cofactor>
    <text evidence="6">Binds 1 [4Fe-4S] cluster.</text>
</comment>
<feature type="binding site" evidence="6">
    <location>
        <position position="3"/>
    </location>
    <ligand>
        <name>[4Fe-4S] cluster</name>
        <dbReference type="ChEBI" id="CHEBI:49883"/>
    </ligand>
</feature>
<proteinExistence type="inferred from homology"/>